<evidence type="ECO:0000313" key="5">
    <source>
        <dbReference type="EMBL" id="URE22330.1"/>
    </source>
</evidence>
<organism evidence="5 6">
    <name type="scientific">Musa troglodytarum</name>
    <name type="common">fe'i banana</name>
    <dbReference type="NCBI Taxonomy" id="320322"/>
    <lineage>
        <taxon>Eukaryota</taxon>
        <taxon>Viridiplantae</taxon>
        <taxon>Streptophyta</taxon>
        <taxon>Embryophyta</taxon>
        <taxon>Tracheophyta</taxon>
        <taxon>Spermatophyta</taxon>
        <taxon>Magnoliopsida</taxon>
        <taxon>Liliopsida</taxon>
        <taxon>Zingiberales</taxon>
        <taxon>Musaceae</taxon>
        <taxon>Musa</taxon>
    </lineage>
</organism>
<keyword evidence="3" id="KW-0378">Hydrolase</keyword>
<evidence type="ECO:0000256" key="2">
    <source>
        <dbReference type="ARBA" id="ARBA00022723"/>
    </source>
</evidence>
<dbReference type="InterPro" id="IPR023214">
    <property type="entry name" value="HAD_sf"/>
</dbReference>
<dbReference type="Proteomes" id="UP001055439">
    <property type="component" value="Chromosome 8"/>
</dbReference>
<dbReference type="AlphaFoldDB" id="A0A9E7GWD6"/>
<gene>
    <name evidence="5" type="ORF">MUK42_15722</name>
</gene>
<dbReference type="OrthoDB" id="409330at2759"/>
<keyword evidence="6" id="KW-1185">Reference proteome</keyword>
<keyword evidence="4" id="KW-0460">Magnesium</keyword>
<evidence type="ECO:0000313" key="6">
    <source>
        <dbReference type="Proteomes" id="UP001055439"/>
    </source>
</evidence>
<evidence type="ECO:0000256" key="1">
    <source>
        <dbReference type="ARBA" id="ARBA00009589"/>
    </source>
</evidence>
<dbReference type="Pfam" id="PF05761">
    <property type="entry name" value="5_nucleotid"/>
    <property type="match status" value="1"/>
</dbReference>
<dbReference type="GO" id="GO:0046872">
    <property type="term" value="F:metal ion binding"/>
    <property type="evidence" value="ECO:0007669"/>
    <property type="project" value="UniProtKB-KW"/>
</dbReference>
<proteinExistence type="inferred from homology"/>
<protein>
    <submittedName>
        <fullName evidence="5">5' nucleotidase family</fullName>
    </submittedName>
</protein>
<dbReference type="SUPFAM" id="SSF56784">
    <property type="entry name" value="HAD-like"/>
    <property type="match status" value="1"/>
</dbReference>
<dbReference type="NCBIfam" id="TIGR02244">
    <property type="entry name" value="HAD-IG-Ncltidse"/>
    <property type="match status" value="1"/>
</dbReference>
<sequence>MVDLIEFCGSCSLRRLQNPVLAPVRVKNPARAPARALGFPRPGTGKARAPRRCAINAESVEGEVFSVTSSSKSDVDYLGESTKGDLNVNEEHLDAFGFDGQADLDGLIGEIARIEAKEAECSLNALGIVAWEGRAYDYGMANLGSMGFPVDGLEFDPNMVIRGLVMDKERGNLVKADRFGYVKRAMHGTKMLSTRAISEIYGRELVDLRKESRWEFLNTLFSVSEAVMFMQMVDRLDQGAVPAELGPLDYKGIQKARSCGLSNYHGIQYYNSNSSFGFQAVAKALFRAHVEGQLKSEIMAEPERFVEPDPELPLALLDQKEAGKKLLLITNSDYHYTNKMMQHAFNRFLPNDMGWRDLFEMVIVSARKPEFFQMSQPLYEIVTSDGLMRPCFKAKSGGLYSGGSAQMVEKSLDVHGDEILYVGDHIYTDVSQSKVHLRWRTALICRELEDEYNALIHSRSHKEELIELIEQKEIVGDLFNQLRLALQRRTKGRPAQTRAANNMDDQELMENMQKLLILMKRLDQKIAPMLEADGELFNKRWGYLSRAGLWDKSHLTRQIEKYADIYTSRVSNFLHYTPFMYFRSQEQVKTVFK</sequence>
<dbReference type="InterPro" id="IPR008380">
    <property type="entry name" value="HAD-SF_hydro_IG_5-nucl"/>
</dbReference>
<evidence type="ECO:0000256" key="3">
    <source>
        <dbReference type="ARBA" id="ARBA00022801"/>
    </source>
</evidence>
<dbReference type="PANTHER" id="PTHR12103:SF22">
    <property type="entry name" value="HAD-SUPERFAMILY HYDROLASE, SUBFAMILY IG, 5'-NUCLEOTIDASE"/>
    <property type="match status" value="1"/>
</dbReference>
<name>A0A9E7GWD6_9LILI</name>
<dbReference type="Gene3D" id="3.40.50.1000">
    <property type="entry name" value="HAD superfamily/HAD-like"/>
    <property type="match status" value="1"/>
</dbReference>
<dbReference type="FunFam" id="3.40.50.1000:FF:000076">
    <property type="entry name" value="Haloacid dehalogenase hydrolase"/>
    <property type="match status" value="1"/>
</dbReference>
<dbReference type="InterPro" id="IPR036412">
    <property type="entry name" value="HAD-like_sf"/>
</dbReference>
<accession>A0A9E7GWD6</accession>
<comment type="similarity">
    <text evidence="1">Belongs to the 5'(3')-deoxyribonucleotidase family.</text>
</comment>
<dbReference type="PANTHER" id="PTHR12103">
    <property type="entry name" value="5'-NUCLEOTIDASE DOMAIN-CONTAINING"/>
    <property type="match status" value="1"/>
</dbReference>
<evidence type="ECO:0000256" key="4">
    <source>
        <dbReference type="ARBA" id="ARBA00022842"/>
    </source>
</evidence>
<dbReference type="EMBL" id="CP097510">
    <property type="protein sequence ID" value="URE22330.1"/>
    <property type="molecule type" value="Genomic_DNA"/>
</dbReference>
<reference evidence="5" key="1">
    <citation type="submission" date="2022-05" db="EMBL/GenBank/DDBJ databases">
        <title>The Musa troglodytarum L. genome provides insights into the mechanism of non-climacteric behaviour and enrichment of carotenoids.</title>
        <authorList>
            <person name="Wang J."/>
        </authorList>
    </citation>
    <scope>NUCLEOTIDE SEQUENCE</scope>
    <source>
        <tissue evidence="5">Leaf</tissue>
    </source>
</reference>
<keyword evidence="2" id="KW-0479">Metal-binding</keyword>
<dbReference type="GO" id="GO:0008253">
    <property type="term" value="F:5'-nucleotidase activity"/>
    <property type="evidence" value="ECO:0007669"/>
    <property type="project" value="TreeGrafter"/>
</dbReference>